<accession>A0A1B0WKZ9</accession>
<dbReference type="GeneID" id="30307572"/>
<dbReference type="Gene3D" id="3.40.1440.10">
    <property type="entry name" value="GIY-YIG endonuclease"/>
    <property type="match status" value="1"/>
</dbReference>
<feature type="domain" description="GIY-YIG" evidence="3">
    <location>
        <begin position="10"/>
        <end position="104"/>
    </location>
</feature>
<dbReference type="GO" id="GO:0004519">
    <property type="term" value="F:endonuclease activity"/>
    <property type="evidence" value="ECO:0007669"/>
    <property type="project" value="InterPro"/>
</dbReference>
<dbReference type="InterPro" id="IPR036388">
    <property type="entry name" value="WH-like_DNA-bd_sf"/>
</dbReference>
<dbReference type="PROSITE" id="PS50164">
    <property type="entry name" value="GIY_YIG"/>
    <property type="match status" value="1"/>
</dbReference>
<dbReference type="EMBL" id="KU599877">
    <property type="protein sequence ID" value="ANB40311.1"/>
    <property type="molecule type" value="Genomic_DNA"/>
</dbReference>
<dbReference type="InterPro" id="IPR035901">
    <property type="entry name" value="GIY-YIG_endonuc_sf"/>
</dbReference>
<evidence type="ECO:0000259" key="3">
    <source>
        <dbReference type="PROSITE" id="PS50164"/>
    </source>
</evidence>
<dbReference type="InterPro" id="IPR006350">
    <property type="entry name" value="Intron_endoG1"/>
</dbReference>
<sequence length="221" mass="26601">MELHRKRDLGRCGIYCIRNTVNNKCYIGKSVNIYERMRCHINLLNKRSKNENLYFINAWHKYGRNCFEYTVLEDCVKDNDLLKERELYYIKFYNTIDKKFGYNLRMDSSTSIIISNETRLKLSVAHKIRFSKPEEVEKARIAGIKSMTPELRMQISKSVSKAKMKYDFYQYDRDMNLLNIYSSITEIINNYPSFKWQNIYAVCNGYKPTYQNFIWQKKLKI</sequence>
<evidence type="ECO:0000313" key="5">
    <source>
        <dbReference type="Proteomes" id="UP000203780"/>
    </source>
</evidence>
<dbReference type="RefSeq" id="YP_009322071.1">
    <property type="nucleotide sequence ID" value="NC_031914.1"/>
</dbReference>
<name>A0A1B0WKZ9_9CAUD</name>
<dbReference type="KEGG" id="vg:30307572"/>
<dbReference type="Pfam" id="PF01541">
    <property type="entry name" value="GIY-YIG"/>
    <property type="match status" value="1"/>
</dbReference>
<proteinExistence type="predicted"/>
<comment type="cofactor">
    <cofactor evidence="1">
        <name>Mg(2+)</name>
        <dbReference type="ChEBI" id="CHEBI:18420"/>
    </cofactor>
</comment>
<dbReference type="Gene3D" id="1.10.10.10">
    <property type="entry name" value="Winged helix-like DNA-binding domain superfamily/Winged helix DNA-binding domain"/>
    <property type="match status" value="1"/>
</dbReference>
<keyword evidence="5" id="KW-1185">Reference proteome</keyword>
<dbReference type="InterPro" id="IPR000305">
    <property type="entry name" value="GIY-YIG_endonuc"/>
</dbReference>
<evidence type="ECO:0000256" key="1">
    <source>
        <dbReference type="ARBA" id="ARBA00001946"/>
    </source>
</evidence>
<dbReference type="SMART" id="SM00465">
    <property type="entry name" value="GIYc"/>
    <property type="match status" value="1"/>
</dbReference>
<dbReference type="NCBIfam" id="TIGR01453">
    <property type="entry name" value="grpIintron_endo"/>
    <property type="match status" value="1"/>
</dbReference>
<evidence type="ECO:0000256" key="2">
    <source>
        <dbReference type="ARBA" id="ARBA00022842"/>
    </source>
</evidence>
<protein>
    <recommendedName>
        <fullName evidence="3">GIY-YIG domain-containing protein</fullName>
    </recommendedName>
</protein>
<organism evidence="4 5">
    <name type="scientific">Flavobacterium phage Fpv1</name>
    <dbReference type="NCBI Taxonomy" id="1792274"/>
    <lineage>
        <taxon>Viruses</taxon>
        <taxon>Duplodnaviria</taxon>
        <taxon>Heunggongvirae</taxon>
        <taxon>Uroviricota</taxon>
        <taxon>Caudoviricetes</taxon>
        <taxon>Fipvunavirus</taxon>
        <taxon>Fipvunavirus Fpv1</taxon>
    </lineage>
</organism>
<reference evidence="4 5" key="1">
    <citation type="submission" date="2016-01" db="EMBL/GenBank/DDBJ databases">
        <title>Molecular aspects and genomic diversity of bacteriophages-specific to fish pathogen Flavobacterium psychrophilum.</title>
        <authorList>
            <person name="Castillo D."/>
            <person name="Middelboe M."/>
        </authorList>
    </citation>
    <scope>NUCLEOTIDE SEQUENCE [LARGE SCALE GENOMIC DNA]</scope>
</reference>
<dbReference type="Proteomes" id="UP000203780">
    <property type="component" value="Segment"/>
</dbReference>
<evidence type="ECO:0000313" key="4">
    <source>
        <dbReference type="EMBL" id="ANB40311.1"/>
    </source>
</evidence>
<dbReference type="SUPFAM" id="SSF82771">
    <property type="entry name" value="GIY-YIG endonuclease"/>
    <property type="match status" value="1"/>
</dbReference>
<keyword evidence="2" id="KW-0460">Magnesium</keyword>